<keyword evidence="2" id="KW-1185">Reference proteome</keyword>
<proteinExistence type="predicted"/>
<accession>A0ABM8G7P1</accession>
<reference evidence="2" key="1">
    <citation type="journal article" date="2019" name="Int. J. Syst. Evol. Microbiol.">
        <title>The Global Catalogue of Microorganisms (GCM) 10K type strain sequencing project: providing services to taxonomists for standard genome sequencing and annotation.</title>
        <authorList>
            <consortium name="The Broad Institute Genomics Platform"/>
            <consortium name="The Broad Institute Genome Sequencing Center for Infectious Disease"/>
            <person name="Wu L."/>
            <person name="Ma J."/>
        </authorList>
    </citation>
    <scope>NUCLEOTIDE SEQUENCE [LARGE SCALE GENOMIC DNA]</scope>
    <source>
        <strain evidence="2">NBRC 108725</strain>
    </source>
</reference>
<dbReference type="Proteomes" id="UP001321498">
    <property type="component" value="Chromosome"/>
</dbReference>
<evidence type="ECO:0000313" key="2">
    <source>
        <dbReference type="Proteomes" id="UP001321498"/>
    </source>
</evidence>
<sequence length="70" mass="7477">MTQIGRSNSGHTVTVPRRPDIQVTLSWSAVTNVGRKRTVNEDSFLAQSPLFAVADGMGATPPGTWRAPPS</sequence>
<organism evidence="1 2">
    <name type="scientific">Naasia aerilata</name>
    <dbReference type="NCBI Taxonomy" id="1162966"/>
    <lineage>
        <taxon>Bacteria</taxon>
        <taxon>Bacillati</taxon>
        <taxon>Actinomycetota</taxon>
        <taxon>Actinomycetes</taxon>
        <taxon>Micrococcales</taxon>
        <taxon>Microbacteriaceae</taxon>
        <taxon>Naasia</taxon>
    </lineage>
</organism>
<dbReference type="RefSeq" id="WP_286277678.1">
    <property type="nucleotide sequence ID" value="NZ_AP027731.1"/>
</dbReference>
<dbReference type="InterPro" id="IPR036457">
    <property type="entry name" value="PPM-type-like_dom_sf"/>
</dbReference>
<protein>
    <recommendedName>
        <fullName evidence="3">PPM-type phosphatase domain-containing protein</fullName>
    </recommendedName>
</protein>
<dbReference type="SUPFAM" id="SSF81606">
    <property type="entry name" value="PP2C-like"/>
    <property type="match status" value="1"/>
</dbReference>
<name>A0ABM8G7P1_9MICO</name>
<gene>
    <name evidence="1" type="ORF">GCM10025866_01060</name>
</gene>
<dbReference type="Gene3D" id="3.60.40.10">
    <property type="entry name" value="PPM-type phosphatase domain"/>
    <property type="match status" value="1"/>
</dbReference>
<dbReference type="EMBL" id="AP027731">
    <property type="protein sequence ID" value="BDZ44197.1"/>
    <property type="molecule type" value="Genomic_DNA"/>
</dbReference>
<evidence type="ECO:0008006" key="3">
    <source>
        <dbReference type="Google" id="ProtNLM"/>
    </source>
</evidence>
<evidence type="ECO:0000313" key="1">
    <source>
        <dbReference type="EMBL" id="BDZ44197.1"/>
    </source>
</evidence>